<dbReference type="InterPro" id="IPR010182">
    <property type="entry name" value="ArgE/DapE"/>
</dbReference>
<evidence type="ECO:0000256" key="10">
    <source>
        <dbReference type="ARBA" id="ARBA00023285"/>
    </source>
</evidence>
<dbReference type="Gene3D" id="3.40.630.10">
    <property type="entry name" value="Zn peptidases"/>
    <property type="match status" value="2"/>
</dbReference>
<comment type="cofactor">
    <cofactor evidence="1">
        <name>Co(2+)</name>
        <dbReference type="ChEBI" id="CHEBI:48828"/>
    </cofactor>
</comment>
<dbReference type="EMBL" id="JACRSR010000003">
    <property type="protein sequence ID" value="MBC8531905.1"/>
    <property type="molecule type" value="Genomic_DNA"/>
</dbReference>
<evidence type="ECO:0000256" key="3">
    <source>
        <dbReference type="ARBA" id="ARBA00005130"/>
    </source>
</evidence>
<dbReference type="RefSeq" id="WP_249316689.1">
    <property type="nucleotide sequence ID" value="NZ_JACRSR010000003.1"/>
</dbReference>
<evidence type="ECO:0000256" key="6">
    <source>
        <dbReference type="ARBA" id="ARBA00016853"/>
    </source>
</evidence>
<keyword evidence="8" id="KW-0378">Hydrolase</keyword>
<dbReference type="InterPro" id="IPR002933">
    <property type="entry name" value="Peptidase_M20"/>
</dbReference>
<dbReference type="SUPFAM" id="SSF55031">
    <property type="entry name" value="Bacterial exopeptidase dimerisation domain"/>
    <property type="match status" value="1"/>
</dbReference>
<dbReference type="InterPro" id="IPR036264">
    <property type="entry name" value="Bact_exopeptidase_dim_dom"/>
</dbReference>
<dbReference type="PANTHER" id="PTHR43808">
    <property type="entry name" value="ACETYLORNITHINE DEACETYLASE"/>
    <property type="match status" value="1"/>
</dbReference>
<dbReference type="InterPro" id="IPR011650">
    <property type="entry name" value="Peptidase_M20_dimer"/>
</dbReference>
<dbReference type="GO" id="GO:0046872">
    <property type="term" value="F:metal ion binding"/>
    <property type="evidence" value="ECO:0007669"/>
    <property type="project" value="UniProtKB-KW"/>
</dbReference>
<accession>A0A926HQM8</accession>
<dbReference type="InterPro" id="IPR001261">
    <property type="entry name" value="ArgE/DapE_CS"/>
</dbReference>
<dbReference type="InterPro" id="IPR050072">
    <property type="entry name" value="Peptidase_M20A"/>
</dbReference>
<dbReference type="Gene3D" id="3.30.70.360">
    <property type="match status" value="1"/>
</dbReference>
<dbReference type="EC" id="3.5.1.18" evidence="5"/>
<comment type="pathway">
    <text evidence="3">Amino-acid biosynthesis; L-lysine biosynthesis via DAP pathway; LL-2,6-diaminopimelate from (S)-tetrahydrodipicolinate (succinylase route): step 3/3.</text>
</comment>
<keyword evidence="7" id="KW-0479">Metal-binding</keyword>
<gene>
    <name evidence="13" type="ORF">H8696_08600</name>
</gene>
<dbReference type="Pfam" id="PF07687">
    <property type="entry name" value="M20_dimer"/>
    <property type="match status" value="1"/>
</dbReference>
<sequence>MIYGGVDFAPYFDKTELISLLGELVKRRSESSEGREYETAVFSENYMREMGLETRLQETQDNRPNVIGTWKGTQSDKALLFNGHLDVVPVEPSQWQSPPYQMTEREGRLYGRGTADMKGGIAAALYAVKVLQKAGVRLKGDLKFVFTVDEELLNIGVKKVMEDPKGLKADWCIVGEPTGLDIAIGCRGLLVIDVEFEGVSCHAAQEQLGQNAVYMALPFMEEIRKLNEAYKRDPHPILGPATVNVTVIRGGDKENVIPDRCLVRLDRRLIPGSGKERALADVQEILSRLNLEAKVTSSAFLNYAETPAGDPLVKTLKRHIEAVGRSPEITDFKASCEAPWFQDDLGLTTLTFGPGLIAQAHTVDEFVDIGELVDAAKVYITLCMDLLGYES</sequence>
<dbReference type="NCBIfam" id="TIGR01910">
    <property type="entry name" value="DapE-ArgE"/>
    <property type="match status" value="1"/>
</dbReference>
<evidence type="ECO:0000259" key="12">
    <source>
        <dbReference type="Pfam" id="PF07687"/>
    </source>
</evidence>
<comment type="caution">
    <text evidence="13">The sequence shown here is derived from an EMBL/GenBank/DDBJ whole genome shotgun (WGS) entry which is preliminary data.</text>
</comment>
<protein>
    <recommendedName>
        <fullName evidence="6">Probable succinyl-diaminopimelate desuccinylase</fullName>
        <ecNumber evidence="5">3.5.1.18</ecNumber>
    </recommendedName>
</protein>
<evidence type="ECO:0000256" key="2">
    <source>
        <dbReference type="ARBA" id="ARBA00001947"/>
    </source>
</evidence>
<evidence type="ECO:0000256" key="9">
    <source>
        <dbReference type="ARBA" id="ARBA00022833"/>
    </source>
</evidence>
<evidence type="ECO:0000256" key="1">
    <source>
        <dbReference type="ARBA" id="ARBA00001941"/>
    </source>
</evidence>
<evidence type="ECO:0000256" key="5">
    <source>
        <dbReference type="ARBA" id="ARBA00011921"/>
    </source>
</evidence>
<dbReference type="AlphaFoldDB" id="A0A926HQM8"/>
<keyword evidence="14" id="KW-1185">Reference proteome</keyword>
<evidence type="ECO:0000313" key="13">
    <source>
        <dbReference type="EMBL" id="MBC8531905.1"/>
    </source>
</evidence>
<keyword evidence="10" id="KW-0170">Cobalt</keyword>
<organism evidence="13 14">
    <name type="scientific">Gehongia tenuis</name>
    <dbReference type="NCBI Taxonomy" id="2763655"/>
    <lineage>
        <taxon>Bacteria</taxon>
        <taxon>Bacillati</taxon>
        <taxon>Bacillota</taxon>
        <taxon>Clostridia</taxon>
        <taxon>Christensenellales</taxon>
        <taxon>Christensenellaceae</taxon>
        <taxon>Gehongia</taxon>
    </lineage>
</organism>
<dbReference type="PROSITE" id="PS00758">
    <property type="entry name" value="ARGE_DAPE_CPG2_1"/>
    <property type="match status" value="1"/>
</dbReference>
<evidence type="ECO:0000256" key="4">
    <source>
        <dbReference type="ARBA" id="ARBA00006247"/>
    </source>
</evidence>
<comment type="cofactor">
    <cofactor evidence="2">
        <name>Zn(2+)</name>
        <dbReference type="ChEBI" id="CHEBI:29105"/>
    </cofactor>
</comment>
<reference evidence="13" key="1">
    <citation type="submission" date="2020-08" db="EMBL/GenBank/DDBJ databases">
        <title>Genome public.</title>
        <authorList>
            <person name="Liu C."/>
            <person name="Sun Q."/>
        </authorList>
    </citation>
    <scope>NUCLEOTIDE SEQUENCE</scope>
    <source>
        <strain evidence="13">NSJ-53</strain>
    </source>
</reference>
<evidence type="ECO:0000256" key="7">
    <source>
        <dbReference type="ARBA" id="ARBA00022723"/>
    </source>
</evidence>
<name>A0A926HQM8_9FIRM</name>
<proteinExistence type="inferred from homology"/>
<evidence type="ECO:0000313" key="14">
    <source>
        <dbReference type="Proteomes" id="UP000623172"/>
    </source>
</evidence>
<evidence type="ECO:0000256" key="11">
    <source>
        <dbReference type="ARBA" id="ARBA00051301"/>
    </source>
</evidence>
<dbReference type="CDD" id="cd08659">
    <property type="entry name" value="M20_ArgE_DapE-like"/>
    <property type="match status" value="1"/>
</dbReference>
<keyword evidence="9" id="KW-0862">Zinc</keyword>
<comment type="similarity">
    <text evidence="4">Belongs to the peptidase M20A family.</text>
</comment>
<feature type="domain" description="Peptidase M20 dimerisation" evidence="12">
    <location>
        <begin position="185"/>
        <end position="292"/>
    </location>
</feature>
<comment type="catalytic activity">
    <reaction evidence="11">
        <text>N-succinyl-(2S,6S)-2,6-diaminopimelate + H2O = (2S,6S)-2,6-diaminopimelate + succinate</text>
        <dbReference type="Rhea" id="RHEA:22608"/>
        <dbReference type="ChEBI" id="CHEBI:15377"/>
        <dbReference type="ChEBI" id="CHEBI:30031"/>
        <dbReference type="ChEBI" id="CHEBI:57609"/>
        <dbReference type="ChEBI" id="CHEBI:58087"/>
        <dbReference type="EC" id="3.5.1.18"/>
    </reaction>
</comment>
<evidence type="ECO:0000256" key="8">
    <source>
        <dbReference type="ARBA" id="ARBA00022801"/>
    </source>
</evidence>
<dbReference type="Pfam" id="PF01546">
    <property type="entry name" value="Peptidase_M20"/>
    <property type="match status" value="1"/>
</dbReference>
<dbReference type="SUPFAM" id="SSF53187">
    <property type="entry name" value="Zn-dependent exopeptidases"/>
    <property type="match status" value="1"/>
</dbReference>
<dbReference type="Proteomes" id="UP000623172">
    <property type="component" value="Unassembled WGS sequence"/>
</dbReference>
<dbReference type="GO" id="GO:0009014">
    <property type="term" value="F:succinyl-diaminopimelate desuccinylase activity"/>
    <property type="evidence" value="ECO:0007669"/>
    <property type="project" value="UniProtKB-EC"/>
</dbReference>